<dbReference type="SUPFAM" id="SSF75169">
    <property type="entry name" value="DsrEFH-like"/>
    <property type="match status" value="1"/>
</dbReference>
<evidence type="ECO:0000313" key="4">
    <source>
        <dbReference type="Proteomes" id="UP000198636"/>
    </source>
</evidence>
<accession>A0A1G5AVX0</accession>
<dbReference type="AlphaFoldDB" id="A0A1G5AVX0"/>
<dbReference type="InterPro" id="IPR003787">
    <property type="entry name" value="Sulphur_relay_DsrE/F-like"/>
</dbReference>
<dbReference type="EMBL" id="FMUS01000001">
    <property type="protein sequence ID" value="SCX82003.1"/>
    <property type="molecule type" value="Genomic_DNA"/>
</dbReference>
<dbReference type="InterPro" id="IPR001455">
    <property type="entry name" value="TusA-like"/>
</dbReference>
<name>A0A1G5AVX0_9FIRM</name>
<feature type="domain" description="UPF0033" evidence="2">
    <location>
        <begin position="5"/>
        <end position="29"/>
    </location>
</feature>
<dbReference type="CDD" id="cd03421">
    <property type="entry name" value="SirA_like_N"/>
    <property type="match status" value="1"/>
</dbReference>
<keyword evidence="4" id="KW-1185">Reference proteome</keyword>
<dbReference type="InterPro" id="IPR019870">
    <property type="entry name" value="Se_metab_YedF"/>
</dbReference>
<organism evidence="3 4">
    <name type="scientific">Alkaliphilus peptidifermentans DSM 18978</name>
    <dbReference type="NCBI Taxonomy" id="1120976"/>
    <lineage>
        <taxon>Bacteria</taxon>
        <taxon>Bacillati</taxon>
        <taxon>Bacillota</taxon>
        <taxon>Clostridia</taxon>
        <taxon>Peptostreptococcales</taxon>
        <taxon>Natronincolaceae</taxon>
        <taxon>Alkaliphilus</taxon>
    </lineage>
</organism>
<evidence type="ECO:0000313" key="3">
    <source>
        <dbReference type="EMBL" id="SCX82003.1"/>
    </source>
</evidence>
<sequence length="201" mass="22134">MNTQIDARGLNCPLPVIHTKKALEAIEEGIITTIVDNEVAKENVAKLAKSLTLKVDIKESQGNYYINIFKDHSLEGIHASGEINCDDLPKRNLVILVTNTCFGEGSEELGKILMKGYIYTLTESTPYPKAIIFLNSGVKLAIEGSEVLENLRKLEANGVEILSCGTCLDYYKIKDKLLVGGVSNMYTIVEKLNNAKNTIKI</sequence>
<dbReference type="PANTHER" id="PTHR33279">
    <property type="entry name" value="SULFUR CARRIER PROTEIN YEDF-RELATED"/>
    <property type="match status" value="1"/>
</dbReference>
<dbReference type="Pfam" id="PF02635">
    <property type="entry name" value="DsrE"/>
    <property type="match status" value="1"/>
</dbReference>
<dbReference type="PANTHER" id="PTHR33279:SF6">
    <property type="entry name" value="SULFUR CARRIER PROTEIN YEDF-RELATED"/>
    <property type="match status" value="1"/>
</dbReference>
<reference evidence="3 4" key="1">
    <citation type="submission" date="2016-10" db="EMBL/GenBank/DDBJ databases">
        <authorList>
            <person name="de Groot N.N."/>
        </authorList>
    </citation>
    <scope>NUCLEOTIDE SEQUENCE [LARGE SCALE GENOMIC DNA]</scope>
    <source>
        <strain evidence="3 4">DSM 18978</strain>
    </source>
</reference>
<dbReference type="Proteomes" id="UP000198636">
    <property type="component" value="Unassembled WGS sequence"/>
</dbReference>
<dbReference type="SUPFAM" id="SSF64307">
    <property type="entry name" value="SirA-like"/>
    <property type="match status" value="1"/>
</dbReference>
<dbReference type="Gene3D" id="3.30.110.40">
    <property type="entry name" value="TusA-like domain"/>
    <property type="match status" value="1"/>
</dbReference>
<dbReference type="InterPro" id="IPR036868">
    <property type="entry name" value="TusA-like_sf"/>
</dbReference>
<evidence type="ECO:0000256" key="1">
    <source>
        <dbReference type="ARBA" id="ARBA00008984"/>
    </source>
</evidence>
<comment type="similarity">
    <text evidence="1">Belongs to the sulfur carrier protein TusA family.</text>
</comment>
<dbReference type="PROSITE" id="PS01148">
    <property type="entry name" value="UPF0033"/>
    <property type="match status" value="1"/>
</dbReference>
<dbReference type="RefSeq" id="WP_091539234.1">
    <property type="nucleotide sequence ID" value="NZ_FMUS01000001.1"/>
</dbReference>
<dbReference type="STRING" id="1120976.SAMN03080606_00304"/>
<dbReference type="Pfam" id="PF01206">
    <property type="entry name" value="TusA"/>
    <property type="match status" value="1"/>
</dbReference>
<evidence type="ECO:0000259" key="2">
    <source>
        <dbReference type="PROSITE" id="PS01148"/>
    </source>
</evidence>
<dbReference type="OrthoDB" id="9801500at2"/>
<dbReference type="NCBIfam" id="TIGR03527">
    <property type="entry name" value="selenium_YedF"/>
    <property type="match status" value="1"/>
</dbReference>
<gene>
    <name evidence="3" type="ORF">SAMN03080606_00304</name>
</gene>
<protein>
    <submittedName>
        <fullName evidence="3">Selenium metabolism protein YedF</fullName>
    </submittedName>
</protein>
<proteinExistence type="inferred from homology"/>
<dbReference type="InterPro" id="IPR027396">
    <property type="entry name" value="DsrEFH-like"/>
</dbReference>